<dbReference type="AlphaFoldDB" id="A0A3N5Y2T3"/>
<accession>A0A3N5Y2T3</accession>
<feature type="signal peptide" evidence="1">
    <location>
        <begin position="1"/>
        <end position="24"/>
    </location>
</feature>
<name>A0A3N5Y2T3_9ALTE</name>
<feature type="chain" id="PRO_5017956209" evidence="1">
    <location>
        <begin position="25"/>
        <end position="281"/>
    </location>
</feature>
<reference evidence="2 3" key="1">
    <citation type="submission" date="2018-11" db="EMBL/GenBank/DDBJ databases">
        <authorList>
            <person name="Ye M.-Q."/>
            <person name="Du Z.-J."/>
        </authorList>
    </citation>
    <scope>NUCLEOTIDE SEQUENCE [LARGE SCALE GENOMIC DNA]</scope>
    <source>
        <strain evidence="2 3">U0105</strain>
    </source>
</reference>
<evidence type="ECO:0000313" key="2">
    <source>
        <dbReference type="EMBL" id="RPJ67373.1"/>
    </source>
</evidence>
<keyword evidence="3" id="KW-1185">Reference proteome</keyword>
<evidence type="ECO:0000256" key="1">
    <source>
        <dbReference type="SAM" id="SignalP"/>
    </source>
</evidence>
<keyword evidence="1" id="KW-0732">Signal</keyword>
<sequence length="281" mass="30131">MKIRLFGSAVYALIAISGSFNTMAAEGKLIGTAGLMQVEGAGGGGIVPWATLAGYDSREEVAFNAMATQVDVDDYRLDAFGVSASFYDRVEVSLTQHRFDLKTLGGEIKQNVIGVKYRLYGDVVYSDWPQVSVGVLHKSLEDKAIANALGAEKTSGTDIYLAATKVHLGAVAGYNFLWNISARATKANELGILGFGGPNQDNYELVVEGTAAVLLSRHLAVGVEYRQKPDNLGLGESNWKDFFISYIPSKQFSITAAWADLGTIAGAEKQRGLYLSLSGQL</sequence>
<evidence type="ECO:0000313" key="3">
    <source>
        <dbReference type="Proteomes" id="UP000275281"/>
    </source>
</evidence>
<dbReference type="InterPro" id="IPR021393">
    <property type="entry name" value="DUF3034"/>
</dbReference>
<gene>
    <name evidence="2" type="ORF">DRW07_07555</name>
</gene>
<dbReference type="Proteomes" id="UP000275281">
    <property type="component" value="Unassembled WGS sequence"/>
</dbReference>
<dbReference type="EMBL" id="RPOK01000002">
    <property type="protein sequence ID" value="RPJ67373.1"/>
    <property type="molecule type" value="Genomic_DNA"/>
</dbReference>
<organism evidence="2 3">
    <name type="scientific">Alteromonas sediminis</name>
    <dbReference type="NCBI Taxonomy" id="2259342"/>
    <lineage>
        <taxon>Bacteria</taxon>
        <taxon>Pseudomonadati</taxon>
        <taxon>Pseudomonadota</taxon>
        <taxon>Gammaproteobacteria</taxon>
        <taxon>Alteromonadales</taxon>
        <taxon>Alteromonadaceae</taxon>
        <taxon>Alteromonas/Salinimonas group</taxon>
        <taxon>Alteromonas</taxon>
    </lineage>
</organism>
<dbReference type="OrthoDB" id="9126735at2"/>
<dbReference type="Pfam" id="PF11231">
    <property type="entry name" value="DUF3034"/>
    <property type="match status" value="1"/>
</dbReference>
<protein>
    <submittedName>
        <fullName evidence="2">DUF3034 family protein</fullName>
    </submittedName>
</protein>
<proteinExistence type="predicted"/>
<comment type="caution">
    <text evidence="2">The sequence shown here is derived from an EMBL/GenBank/DDBJ whole genome shotgun (WGS) entry which is preliminary data.</text>
</comment>